<gene>
    <name evidence="2" type="ORF">Q9312_07525</name>
</gene>
<dbReference type="EMBL" id="CP133548">
    <property type="protein sequence ID" value="WMS88758.1"/>
    <property type="molecule type" value="Genomic_DNA"/>
</dbReference>
<keyword evidence="3" id="KW-1185">Reference proteome</keyword>
<dbReference type="InterPro" id="IPR029058">
    <property type="entry name" value="AB_hydrolase_fold"/>
</dbReference>
<dbReference type="Proteomes" id="UP001239782">
    <property type="component" value="Chromosome"/>
</dbReference>
<feature type="signal peptide" evidence="1">
    <location>
        <begin position="1"/>
        <end position="21"/>
    </location>
</feature>
<dbReference type="AlphaFoldDB" id="A0AA51RW57"/>
<dbReference type="RefSeq" id="WP_309203979.1">
    <property type="nucleotide sequence ID" value="NZ_CP133548.1"/>
</dbReference>
<dbReference type="GO" id="GO:0016787">
    <property type="term" value="F:hydrolase activity"/>
    <property type="evidence" value="ECO:0007669"/>
    <property type="project" value="UniProtKB-KW"/>
</dbReference>
<evidence type="ECO:0000313" key="3">
    <source>
        <dbReference type="Proteomes" id="UP001239782"/>
    </source>
</evidence>
<feature type="chain" id="PRO_5041405476" evidence="1">
    <location>
        <begin position="22"/>
        <end position="259"/>
    </location>
</feature>
<reference evidence="2 3" key="1">
    <citation type="submission" date="2023-08" db="EMBL/GenBank/DDBJ databases">
        <title>Pleionea litopenaei sp. nov., isolated from stomach of juvenile Litopenaeus vannamei.</title>
        <authorList>
            <person name="Rho A.M."/>
            <person name="Hwang C.Y."/>
        </authorList>
    </citation>
    <scope>NUCLEOTIDE SEQUENCE [LARGE SCALE GENOMIC DNA]</scope>
    <source>
        <strain evidence="2 3">HL-JVS1</strain>
    </source>
</reference>
<proteinExistence type="predicted"/>
<dbReference type="Gene3D" id="3.40.50.1820">
    <property type="entry name" value="alpha/beta hydrolase"/>
    <property type="match status" value="1"/>
</dbReference>
<sequence>MKKVLMMFYLWGGFFASVSYATEQTLFDQSRNRSIPIKIDLPNDPTNCSLEEPCSVALVSAGYGVAHTDYQFLTRPLTDIGFMVVAIGHELPSDPPLSVSGNLYETRQENWKRGAQTLVFVKETLQKQYKNYNFNELVLIGHSNGGDISAWLANSLSSNTGDESFIRSLVTLDHRRVPLPRTDLIDVFSIRASDFAADKGVLLTDEERSTYNSCETTIAKAKHNDMTDGGPDWLKQELAELVFNFVVGVSCDLLEETML</sequence>
<dbReference type="KEGG" id="plei:Q9312_07525"/>
<keyword evidence="2" id="KW-0378">Hydrolase</keyword>
<accession>A0AA51RW57</accession>
<organism evidence="2 3">
    <name type="scientific">Pleionea litopenaei</name>
    <dbReference type="NCBI Taxonomy" id="3070815"/>
    <lineage>
        <taxon>Bacteria</taxon>
        <taxon>Pseudomonadati</taxon>
        <taxon>Pseudomonadota</taxon>
        <taxon>Gammaproteobacteria</taxon>
        <taxon>Oceanospirillales</taxon>
        <taxon>Pleioneaceae</taxon>
        <taxon>Pleionea</taxon>
    </lineage>
</organism>
<evidence type="ECO:0000256" key="1">
    <source>
        <dbReference type="SAM" id="SignalP"/>
    </source>
</evidence>
<evidence type="ECO:0000313" key="2">
    <source>
        <dbReference type="EMBL" id="WMS88758.1"/>
    </source>
</evidence>
<dbReference type="SUPFAM" id="SSF53474">
    <property type="entry name" value="alpha/beta-Hydrolases"/>
    <property type="match status" value="1"/>
</dbReference>
<keyword evidence="1" id="KW-0732">Signal</keyword>
<name>A0AA51RW57_9GAMM</name>
<protein>
    <submittedName>
        <fullName evidence="2">Alpha/beta hydrolase</fullName>
    </submittedName>
</protein>